<comment type="caution">
    <text evidence="1">The sequence shown here is derived from an EMBL/GenBank/DDBJ whole genome shotgun (WGS) entry which is preliminary data.</text>
</comment>
<organism evidence="1 2">
    <name type="scientific">Mesorhizobium sangaii</name>
    <dbReference type="NCBI Taxonomy" id="505389"/>
    <lineage>
        <taxon>Bacteria</taxon>
        <taxon>Pseudomonadati</taxon>
        <taxon>Pseudomonadota</taxon>
        <taxon>Alphaproteobacteria</taxon>
        <taxon>Hyphomicrobiales</taxon>
        <taxon>Phyllobacteriaceae</taxon>
        <taxon>Mesorhizobium</taxon>
    </lineage>
</organism>
<sequence>MRLKFIPPLMPALVEKPPEGDEWIHEVSSTATARRSLGA</sequence>
<dbReference type="EMBL" id="JACHEF010000017">
    <property type="protein sequence ID" value="MBB6414249.1"/>
    <property type="molecule type" value="Genomic_DNA"/>
</dbReference>
<accession>A0A841PVL0</accession>
<keyword evidence="2" id="KW-1185">Reference proteome</keyword>
<dbReference type="Proteomes" id="UP000556329">
    <property type="component" value="Unassembled WGS sequence"/>
</dbReference>
<protein>
    <submittedName>
        <fullName evidence="1">Uncharacterized protein</fullName>
    </submittedName>
</protein>
<reference evidence="1 2" key="1">
    <citation type="submission" date="2020-08" db="EMBL/GenBank/DDBJ databases">
        <title>Genomic Encyclopedia of Type Strains, Phase IV (KMG-IV): sequencing the most valuable type-strain genomes for metagenomic binning, comparative biology and taxonomic classification.</title>
        <authorList>
            <person name="Goeker M."/>
        </authorList>
    </citation>
    <scope>NUCLEOTIDE SEQUENCE [LARGE SCALE GENOMIC DNA]</scope>
    <source>
        <strain evidence="1 2">DSM 100039</strain>
    </source>
</reference>
<evidence type="ECO:0000313" key="2">
    <source>
        <dbReference type="Proteomes" id="UP000556329"/>
    </source>
</evidence>
<proteinExistence type="predicted"/>
<name>A0A841PVL0_9HYPH</name>
<evidence type="ECO:0000313" key="1">
    <source>
        <dbReference type="EMBL" id="MBB6414249.1"/>
    </source>
</evidence>
<gene>
    <name evidence="1" type="ORF">HNQ71_006958</name>
</gene>
<dbReference type="AlphaFoldDB" id="A0A841PVL0"/>